<accession>A0A1Y2F896</accession>
<dbReference type="STRING" id="1754190.A0A1Y2F896"/>
<protein>
    <submittedName>
        <fullName evidence="6">UBC-like protein</fullName>
    </submittedName>
</protein>
<dbReference type="PANTHER" id="PTHR24068">
    <property type="entry name" value="UBIQUITIN-CONJUGATING ENZYME E2"/>
    <property type="match status" value="1"/>
</dbReference>
<dbReference type="InterPro" id="IPR023313">
    <property type="entry name" value="UBQ-conjugating_AS"/>
</dbReference>
<evidence type="ECO:0000256" key="3">
    <source>
        <dbReference type="PROSITE-ProRule" id="PRU10133"/>
    </source>
</evidence>
<evidence type="ECO:0000256" key="4">
    <source>
        <dbReference type="RuleBase" id="RU362109"/>
    </source>
</evidence>
<dbReference type="PROSITE" id="PS00183">
    <property type="entry name" value="UBC_1"/>
    <property type="match status" value="1"/>
</dbReference>
<comment type="similarity">
    <text evidence="4">Belongs to the ubiquitin-conjugating enzyme family.</text>
</comment>
<evidence type="ECO:0000313" key="6">
    <source>
        <dbReference type="EMBL" id="ORY80140.1"/>
    </source>
</evidence>
<keyword evidence="4" id="KW-0547">Nucleotide-binding</keyword>
<name>A0A1Y2F896_9FUNG</name>
<dbReference type="Pfam" id="PF00179">
    <property type="entry name" value="UQ_con"/>
    <property type="match status" value="1"/>
</dbReference>
<sequence length="140" mass="16222">MYIKKLKNFIEIRGYEKTPYENGIFKLDINIPDRYPFEPPHIQFKTPIYHPNVDNDGRICLDILKLPPKGSWKPSLNISTVLTSISVLMQDPNPDDPLLTEIANEYKSNYPLFVMKAKDYTKKYAITNINDATNEVCLIK</sequence>
<keyword evidence="7" id="KW-1185">Reference proteome</keyword>
<dbReference type="InterPro" id="IPR016135">
    <property type="entry name" value="UBQ-conjugating_enzyme/RWD"/>
</dbReference>
<dbReference type="OrthoDB" id="9978460at2759"/>
<evidence type="ECO:0000256" key="2">
    <source>
        <dbReference type="ARBA" id="ARBA00022786"/>
    </source>
</evidence>
<proteinExistence type="inferred from homology"/>
<reference evidence="6 7" key="1">
    <citation type="submission" date="2016-08" db="EMBL/GenBank/DDBJ databases">
        <title>A Parts List for Fungal Cellulosomes Revealed by Comparative Genomics.</title>
        <authorList>
            <consortium name="DOE Joint Genome Institute"/>
            <person name="Haitjema C.H."/>
            <person name="Gilmore S.P."/>
            <person name="Henske J.K."/>
            <person name="Solomon K.V."/>
            <person name="De Groot R."/>
            <person name="Kuo A."/>
            <person name="Mondo S.J."/>
            <person name="Salamov A.A."/>
            <person name="Labutti K."/>
            <person name="Zhao Z."/>
            <person name="Chiniquy J."/>
            <person name="Barry K."/>
            <person name="Brewer H.M."/>
            <person name="Purvine S.O."/>
            <person name="Wright A.T."/>
            <person name="Boxma B."/>
            <person name="Van Alen T."/>
            <person name="Hackstein J.H."/>
            <person name="Baker S.E."/>
            <person name="Grigoriev I.V."/>
            <person name="O'Malley M.A."/>
        </authorList>
    </citation>
    <scope>NUCLEOTIDE SEQUENCE [LARGE SCALE GENOMIC DNA]</scope>
    <source>
        <strain evidence="6 7">G1</strain>
    </source>
</reference>
<evidence type="ECO:0000313" key="7">
    <source>
        <dbReference type="Proteomes" id="UP000193920"/>
    </source>
</evidence>
<dbReference type="PROSITE" id="PS50127">
    <property type="entry name" value="UBC_2"/>
    <property type="match status" value="1"/>
</dbReference>
<keyword evidence="1" id="KW-0808">Transferase</keyword>
<dbReference type="CDD" id="cd23805">
    <property type="entry name" value="UBCc_UBE2T"/>
    <property type="match status" value="1"/>
</dbReference>
<dbReference type="SMART" id="SM00212">
    <property type="entry name" value="UBCc"/>
    <property type="match status" value="1"/>
</dbReference>
<comment type="caution">
    <text evidence="6">The sequence shown here is derived from an EMBL/GenBank/DDBJ whole genome shotgun (WGS) entry which is preliminary data.</text>
</comment>
<dbReference type="SUPFAM" id="SSF54495">
    <property type="entry name" value="UBC-like"/>
    <property type="match status" value="1"/>
</dbReference>
<organism evidence="6 7">
    <name type="scientific">Neocallimastix californiae</name>
    <dbReference type="NCBI Taxonomy" id="1754190"/>
    <lineage>
        <taxon>Eukaryota</taxon>
        <taxon>Fungi</taxon>
        <taxon>Fungi incertae sedis</taxon>
        <taxon>Chytridiomycota</taxon>
        <taxon>Chytridiomycota incertae sedis</taxon>
        <taxon>Neocallimastigomycetes</taxon>
        <taxon>Neocallimastigales</taxon>
        <taxon>Neocallimastigaceae</taxon>
        <taxon>Neocallimastix</taxon>
    </lineage>
</organism>
<dbReference type="GO" id="GO:0005524">
    <property type="term" value="F:ATP binding"/>
    <property type="evidence" value="ECO:0007669"/>
    <property type="project" value="UniProtKB-UniRule"/>
</dbReference>
<keyword evidence="2 4" id="KW-0833">Ubl conjugation pathway</keyword>
<gene>
    <name evidence="6" type="ORF">LY90DRAFT_522328</name>
</gene>
<dbReference type="EMBL" id="MCOG01000013">
    <property type="protein sequence ID" value="ORY80140.1"/>
    <property type="molecule type" value="Genomic_DNA"/>
</dbReference>
<keyword evidence="4" id="KW-0067">ATP-binding</keyword>
<dbReference type="InterPro" id="IPR000608">
    <property type="entry name" value="UBC"/>
</dbReference>
<evidence type="ECO:0000259" key="5">
    <source>
        <dbReference type="PROSITE" id="PS50127"/>
    </source>
</evidence>
<dbReference type="AlphaFoldDB" id="A0A1Y2F896"/>
<feature type="active site" description="Glycyl thioester intermediate" evidence="3">
    <location>
        <position position="60"/>
    </location>
</feature>
<evidence type="ECO:0000256" key="1">
    <source>
        <dbReference type="ARBA" id="ARBA00022679"/>
    </source>
</evidence>
<feature type="domain" description="UBC core" evidence="5">
    <location>
        <begin position="1"/>
        <end position="126"/>
    </location>
</feature>
<dbReference type="Proteomes" id="UP000193920">
    <property type="component" value="Unassembled WGS sequence"/>
</dbReference>
<dbReference type="Gene3D" id="3.10.110.10">
    <property type="entry name" value="Ubiquitin Conjugating Enzyme"/>
    <property type="match status" value="1"/>
</dbReference>
<dbReference type="GO" id="GO:0016740">
    <property type="term" value="F:transferase activity"/>
    <property type="evidence" value="ECO:0007669"/>
    <property type="project" value="UniProtKB-KW"/>
</dbReference>